<evidence type="ECO:0000313" key="3">
    <source>
        <dbReference type="Proteomes" id="UP000682811"/>
    </source>
</evidence>
<feature type="transmembrane region" description="Helical" evidence="1">
    <location>
        <begin position="128"/>
        <end position="149"/>
    </location>
</feature>
<keyword evidence="1" id="KW-0812">Transmembrane</keyword>
<dbReference type="Proteomes" id="UP000682811">
    <property type="component" value="Unassembled WGS sequence"/>
</dbReference>
<name>A0A919YI40_9BACL</name>
<feature type="transmembrane region" description="Helical" evidence="1">
    <location>
        <begin position="199"/>
        <end position="216"/>
    </location>
</feature>
<comment type="caution">
    <text evidence="2">The sequence shown here is derived from an EMBL/GenBank/DDBJ whole genome shotgun (WGS) entry which is preliminary data.</text>
</comment>
<feature type="transmembrane region" description="Helical" evidence="1">
    <location>
        <begin position="170"/>
        <end position="187"/>
    </location>
</feature>
<dbReference type="RefSeq" id="WP_212980343.1">
    <property type="nucleotide sequence ID" value="NZ_AP025343.1"/>
</dbReference>
<protein>
    <recommendedName>
        <fullName evidence="4">DUF1129 family protein</fullName>
    </recommendedName>
</protein>
<dbReference type="EMBL" id="BORT01000027">
    <property type="protein sequence ID" value="GIO50018.1"/>
    <property type="molecule type" value="Genomic_DNA"/>
</dbReference>
<keyword evidence="3" id="KW-1185">Reference proteome</keyword>
<keyword evidence="1" id="KW-0472">Membrane</keyword>
<evidence type="ECO:0008006" key="4">
    <source>
        <dbReference type="Google" id="ProtNLM"/>
    </source>
</evidence>
<accession>A0A919YI40</accession>
<dbReference type="AlphaFoldDB" id="A0A919YI40"/>
<organism evidence="2 3">
    <name type="scientific">Paenibacillus azoreducens</name>
    <dbReference type="NCBI Taxonomy" id="116718"/>
    <lineage>
        <taxon>Bacteria</taxon>
        <taxon>Bacillati</taxon>
        <taxon>Bacillota</taxon>
        <taxon>Bacilli</taxon>
        <taxon>Bacillales</taxon>
        <taxon>Paenibacillaceae</taxon>
        <taxon>Paenibacillus</taxon>
    </lineage>
</organism>
<evidence type="ECO:0000313" key="2">
    <source>
        <dbReference type="EMBL" id="GIO50018.1"/>
    </source>
</evidence>
<dbReference type="InterPro" id="IPR009214">
    <property type="entry name" value="DUF1129"/>
</dbReference>
<dbReference type="SUPFAM" id="SSF158560">
    <property type="entry name" value="BH3980-like"/>
    <property type="match status" value="1"/>
</dbReference>
<feature type="transmembrane region" description="Helical" evidence="1">
    <location>
        <begin position="93"/>
        <end position="116"/>
    </location>
</feature>
<sequence length="222" mass="24763">MTTRQMIQENNRLREQMTPANRDFFEDIVVYVRDSRVDRHQGEERLLELAREVLEAQQKGTSASALFGGDAEAYARSVVESLPSIQPVEGARYYIMIAWAALTILFLVEAVIGLWAKFAGYDSSSLNQISLLAIILVAVGSIGLTELIMKPLAKLQDSDNKKPGINLKAIGIYLIVMVIVMVIGYSLRNMLPVFTVSPWISLILCAVGILGLRFIFLRRSRS</sequence>
<evidence type="ECO:0000256" key="1">
    <source>
        <dbReference type="SAM" id="Phobius"/>
    </source>
</evidence>
<dbReference type="Pfam" id="PF06570">
    <property type="entry name" value="DUF1129"/>
    <property type="match status" value="1"/>
</dbReference>
<gene>
    <name evidence="2" type="ORF">J34TS1_47830</name>
</gene>
<proteinExistence type="predicted"/>
<keyword evidence="1" id="KW-1133">Transmembrane helix</keyword>
<reference evidence="2 3" key="1">
    <citation type="submission" date="2021-03" db="EMBL/GenBank/DDBJ databases">
        <title>Antimicrobial resistance genes in bacteria isolated from Japanese honey, and their potential for conferring macrolide and lincosamide resistance in the American foulbrood pathogen Paenibacillus larvae.</title>
        <authorList>
            <person name="Okamoto M."/>
            <person name="Kumagai M."/>
            <person name="Kanamori H."/>
            <person name="Takamatsu D."/>
        </authorList>
    </citation>
    <scope>NUCLEOTIDE SEQUENCE [LARGE SCALE GENOMIC DNA]</scope>
    <source>
        <strain evidence="2 3">J34TS1</strain>
    </source>
</reference>